<sequence length="286" mass="31035">MNDVGEFTSDAARERFLTAYRQSFDRLWPLPVVAERVTTSFGTAVAYRSGAADGVPIVLVPGSGGSALTWYRFVEALGRKNPVIALDPIGEPGEATQTRPIRDADDVAADLEEALTALGVERAHLVGMSYGGWAILRHELRFPGRAASLTLLDPGGFGRLGAKFWIWLMAGGLAGLTPGPVRRRLSYPVRNAVLRDDDLIRLLPLIMRFRRRLPMPDTVTDAELAGLTVPALVLMGQHSALYDPAEVAERLRRVLPSARTEIVPGASHDLPAHSPDLVAERISGFV</sequence>
<accession>A0A919MGU5</accession>
<dbReference type="EMBL" id="BOMH01000078">
    <property type="protein sequence ID" value="GID70611.1"/>
    <property type="molecule type" value="Genomic_DNA"/>
</dbReference>
<proteinExistence type="predicted"/>
<evidence type="ECO:0000313" key="3">
    <source>
        <dbReference type="Proteomes" id="UP000619479"/>
    </source>
</evidence>
<feature type="domain" description="AB hydrolase-1" evidence="1">
    <location>
        <begin position="57"/>
        <end position="280"/>
    </location>
</feature>
<gene>
    <name evidence="2" type="ORF">Acy02nite_84920</name>
</gene>
<keyword evidence="3" id="KW-1185">Reference proteome</keyword>
<dbReference type="RefSeq" id="WP_203754678.1">
    <property type="nucleotide sequence ID" value="NZ_BAAAUC010000132.1"/>
</dbReference>
<dbReference type="SUPFAM" id="SSF53474">
    <property type="entry name" value="alpha/beta-Hydrolases"/>
    <property type="match status" value="1"/>
</dbReference>
<dbReference type="InterPro" id="IPR000073">
    <property type="entry name" value="AB_hydrolase_1"/>
</dbReference>
<dbReference type="Gene3D" id="3.40.50.1820">
    <property type="entry name" value="alpha/beta hydrolase"/>
    <property type="match status" value="1"/>
</dbReference>
<comment type="caution">
    <text evidence="2">The sequence shown here is derived from an EMBL/GenBank/DDBJ whole genome shotgun (WGS) entry which is preliminary data.</text>
</comment>
<dbReference type="GO" id="GO:0003824">
    <property type="term" value="F:catalytic activity"/>
    <property type="evidence" value="ECO:0007669"/>
    <property type="project" value="UniProtKB-ARBA"/>
</dbReference>
<dbReference type="Proteomes" id="UP000619479">
    <property type="component" value="Unassembled WGS sequence"/>
</dbReference>
<dbReference type="AlphaFoldDB" id="A0A919MGU5"/>
<reference evidence="2" key="1">
    <citation type="submission" date="2021-01" db="EMBL/GenBank/DDBJ databases">
        <title>Whole genome shotgun sequence of Actinoplanes cyaneus NBRC 14990.</title>
        <authorList>
            <person name="Komaki H."/>
            <person name="Tamura T."/>
        </authorList>
    </citation>
    <scope>NUCLEOTIDE SEQUENCE</scope>
    <source>
        <strain evidence="2">NBRC 14990</strain>
    </source>
</reference>
<dbReference type="InterPro" id="IPR029058">
    <property type="entry name" value="AB_hydrolase_fold"/>
</dbReference>
<dbReference type="Pfam" id="PF12697">
    <property type="entry name" value="Abhydrolase_6"/>
    <property type="match status" value="1"/>
</dbReference>
<evidence type="ECO:0000313" key="2">
    <source>
        <dbReference type="EMBL" id="GID70611.1"/>
    </source>
</evidence>
<dbReference type="InterPro" id="IPR050266">
    <property type="entry name" value="AB_hydrolase_sf"/>
</dbReference>
<organism evidence="2 3">
    <name type="scientific">Actinoplanes cyaneus</name>
    <dbReference type="NCBI Taxonomy" id="52696"/>
    <lineage>
        <taxon>Bacteria</taxon>
        <taxon>Bacillati</taxon>
        <taxon>Actinomycetota</taxon>
        <taxon>Actinomycetes</taxon>
        <taxon>Micromonosporales</taxon>
        <taxon>Micromonosporaceae</taxon>
        <taxon>Actinoplanes</taxon>
    </lineage>
</organism>
<name>A0A919MGU5_9ACTN</name>
<evidence type="ECO:0000259" key="1">
    <source>
        <dbReference type="Pfam" id="PF12697"/>
    </source>
</evidence>
<protein>
    <submittedName>
        <fullName evidence="2">Carboxylesterase</fullName>
    </submittedName>
</protein>
<dbReference type="PANTHER" id="PTHR43798">
    <property type="entry name" value="MONOACYLGLYCEROL LIPASE"/>
    <property type="match status" value="1"/>
</dbReference>